<feature type="transmembrane region" description="Helical" evidence="1">
    <location>
        <begin position="128"/>
        <end position="150"/>
    </location>
</feature>
<keyword evidence="1" id="KW-0812">Transmembrane</keyword>
<keyword evidence="3" id="KW-1185">Reference proteome</keyword>
<keyword evidence="1" id="KW-0472">Membrane</keyword>
<feature type="transmembrane region" description="Helical" evidence="1">
    <location>
        <begin position="285"/>
        <end position="304"/>
    </location>
</feature>
<dbReference type="AlphaFoldDB" id="A0A804UJH7"/>
<feature type="transmembrane region" description="Helical" evidence="1">
    <location>
        <begin position="12"/>
        <end position="30"/>
    </location>
</feature>
<dbReference type="FunCoup" id="A0A804UJH7">
    <property type="interactions" value="1843"/>
</dbReference>
<feature type="transmembrane region" description="Helical" evidence="1">
    <location>
        <begin position="70"/>
        <end position="93"/>
    </location>
</feature>
<gene>
    <name evidence="2" type="primary">LOC100276065</name>
</gene>
<feature type="transmembrane region" description="Helical" evidence="1">
    <location>
        <begin position="162"/>
        <end position="181"/>
    </location>
</feature>
<dbReference type="OrthoDB" id="611851at2759"/>
<dbReference type="EnsemblPlants" id="Zm00001eb385480_T004">
    <property type="protein sequence ID" value="Zm00001eb385480_P004"/>
    <property type="gene ID" value="Zm00001eb385480"/>
</dbReference>
<evidence type="ECO:0000313" key="2">
    <source>
        <dbReference type="EnsemblPlants" id="Zm00001eb385480_P004"/>
    </source>
</evidence>
<dbReference type="Gramene" id="Zm00001eb385480_T004">
    <property type="protein sequence ID" value="Zm00001eb385480_P004"/>
    <property type="gene ID" value="Zm00001eb385480"/>
</dbReference>
<dbReference type="PANTHER" id="PTHR36318">
    <property type="entry name" value="OS06G0581300 PROTEIN"/>
    <property type="match status" value="1"/>
</dbReference>
<reference evidence="2" key="3">
    <citation type="submission" date="2021-05" db="UniProtKB">
        <authorList>
            <consortium name="EnsemblPlants"/>
        </authorList>
    </citation>
    <scope>IDENTIFICATION</scope>
    <source>
        <strain evidence="2">cv. B73</strain>
    </source>
</reference>
<reference evidence="2" key="2">
    <citation type="submission" date="2019-07" db="EMBL/GenBank/DDBJ databases">
        <authorList>
            <person name="Seetharam A."/>
            <person name="Woodhouse M."/>
            <person name="Cannon E."/>
        </authorList>
    </citation>
    <scope>NUCLEOTIDE SEQUENCE [LARGE SCALE GENOMIC DNA]</scope>
    <source>
        <strain evidence="2">cv. B73</strain>
    </source>
</reference>
<sequence>MAAQGSLVMWRAVFAALGLLMVATLVYTLATDGSPFRLELFTPWMVATLADFYVNVIAISAWVIYKEANWVSSAVWVVLLFCFGSAVTCAYIVKKLLEVTSAGSSQDPLDLLFIRQGNLSQRKCSYVVIGRVIFSILGIFMAAVVTYTVITDGLPFRKELLTPWMAATLIDFYINVFAISLRRRPSTRLSNSLKSCGPSQCASGASLSASCLLSDAPRHLHYRASGRNVACLVPCGTRWRPHHKRSRCGLARRRPTRYKLQLLTQEPRLVVWVAHKESSWISTTIWIVLLICFGSITTCGYIVIQLFKVSYQDPIYHVLLNSHSKYGIPTSL</sequence>
<keyword evidence="1" id="KW-1133">Transmembrane helix</keyword>
<proteinExistence type="evidence at protein level"/>
<protein>
    <recommendedName>
        <fullName evidence="5">Transmembrane protein</fullName>
    </recommendedName>
</protein>
<feature type="transmembrane region" description="Helical" evidence="1">
    <location>
        <begin position="42"/>
        <end position="64"/>
    </location>
</feature>
<dbReference type="Pfam" id="PF07343">
    <property type="entry name" value="DUF1475"/>
    <property type="match status" value="2"/>
</dbReference>
<evidence type="ECO:0000256" key="1">
    <source>
        <dbReference type="SAM" id="Phobius"/>
    </source>
</evidence>
<evidence type="ECO:0008006" key="5">
    <source>
        <dbReference type="Google" id="ProtNLM"/>
    </source>
</evidence>
<dbReference type="InParanoid" id="A0A804UJH7"/>
<evidence type="ECO:0000313" key="3">
    <source>
        <dbReference type="Proteomes" id="UP000007305"/>
    </source>
</evidence>
<reference evidence="3" key="1">
    <citation type="journal article" date="2009" name="Science">
        <title>The B73 maize genome: complexity, diversity, and dynamics.</title>
        <authorList>
            <person name="Schnable P.S."/>
            <person name="Ware D."/>
            <person name="Fulton R.S."/>
            <person name="Stein J.C."/>
            <person name="Wei F."/>
            <person name="Pasternak S."/>
            <person name="Liang C."/>
            <person name="Zhang J."/>
            <person name="Fulton L."/>
            <person name="Graves T.A."/>
            <person name="Minx P."/>
            <person name="Reily A.D."/>
            <person name="Courtney L."/>
            <person name="Kruchowski S.S."/>
            <person name="Tomlinson C."/>
            <person name="Strong C."/>
            <person name="Delehaunty K."/>
            <person name="Fronick C."/>
            <person name="Courtney B."/>
            <person name="Rock S.M."/>
            <person name="Belter E."/>
            <person name="Du F."/>
            <person name="Kim K."/>
            <person name="Abbott R.M."/>
            <person name="Cotton M."/>
            <person name="Levy A."/>
            <person name="Marchetto P."/>
            <person name="Ochoa K."/>
            <person name="Jackson S.M."/>
            <person name="Gillam B."/>
            <person name="Chen W."/>
            <person name="Yan L."/>
            <person name="Higginbotham J."/>
            <person name="Cardenas M."/>
            <person name="Waligorski J."/>
            <person name="Applebaum E."/>
            <person name="Phelps L."/>
            <person name="Falcone J."/>
            <person name="Kanchi K."/>
            <person name="Thane T."/>
            <person name="Scimone A."/>
            <person name="Thane N."/>
            <person name="Henke J."/>
            <person name="Wang T."/>
            <person name="Ruppert J."/>
            <person name="Shah N."/>
            <person name="Rotter K."/>
            <person name="Hodges J."/>
            <person name="Ingenthron E."/>
            <person name="Cordes M."/>
            <person name="Kohlberg S."/>
            <person name="Sgro J."/>
            <person name="Delgado B."/>
            <person name="Mead K."/>
            <person name="Chinwalla A."/>
            <person name="Leonard S."/>
            <person name="Crouse K."/>
            <person name="Collura K."/>
            <person name="Kudrna D."/>
            <person name="Currie J."/>
            <person name="He R."/>
            <person name="Angelova A."/>
            <person name="Rajasekar S."/>
            <person name="Mueller T."/>
            <person name="Lomeli R."/>
            <person name="Scara G."/>
            <person name="Ko A."/>
            <person name="Delaney K."/>
            <person name="Wissotski M."/>
            <person name="Lopez G."/>
            <person name="Campos D."/>
            <person name="Braidotti M."/>
            <person name="Ashley E."/>
            <person name="Golser W."/>
            <person name="Kim H."/>
            <person name="Lee S."/>
            <person name="Lin J."/>
            <person name="Dujmic Z."/>
            <person name="Kim W."/>
            <person name="Talag J."/>
            <person name="Zuccolo A."/>
            <person name="Fan C."/>
            <person name="Sebastian A."/>
            <person name="Kramer M."/>
            <person name="Spiegel L."/>
            <person name="Nascimento L."/>
            <person name="Zutavern T."/>
            <person name="Miller B."/>
            <person name="Ambroise C."/>
            <person name="Muller S."/>
            <person name="Spooner W."/>
            <person name="Narechania A."/>
            <person name="Ren L."/>
            <person name="Wei S."/>
            <person name="Kumari S."/>
            <person name="Faga B."/>
            <person name="Levy M.J."/>
            <person name="McMahan L."/>
            <person name="Van Buren P."/>
            <person name="Vaughn M.W."/>
            <person name="Ying K."/>
            <person name="Yeh C.-T."/>
            <person name="Emrich S.J."/>
            <person name="Jia Y."/>
            <person name="Kalyanaraman A."/>
            <person name="Hsia A.-P."/>
            <person name="Barbazuk W.B."/>
            <person name="Baucom R.S."/>
            <person name="Brutnell T.P."/>
            <person name="Carpita N.C."/>
            <person name="Chaparro C."/>
            <person name="Chia J.-M."/>
            <person name="Deragon J.-M."/>
            <person name="Estill J.C."/>
            <person name="Fu Y."/>
            <person name="Jeddeloh J.A."/>
            <person name="Han Y."/>
            <person name="Lee H."/>
            <person name="Li P."/>
            <person name="Lisch D.R."/>
            <person name="Liu S."/>
            <person name="Liu Z."/>
            <person name="Nagel D.H."/>
            <person name="McCann M.C."/>
            <person name="SanMiguel P."/>
            <person name="Myers A.M."/>
            <person name="Nettleton D."/>
            <person name="Nguyen J."/>
            <person name="Penning B.W."/>
            <person name="Ponnala L."/>
            <person name="Schneider K.L."/>
            <person name="Schwartz D.C."/>
            <person name="Sharma A."/>
            <person name="Soderlund C."/>
            <person name="Springer N.M."/>
            <person name="Sun Q."/>
            <person name="Wang H."/>
            <person name="Waterman M."/>
            <person name="Westerman R."/>
            <person name="Wolfgruber T.K."/>
            <person name="Yang L."/>
            <person name="Yu Y."/>
            <person name="Zhang L."/>
            <person name="Zhou S."/>
            <person name="Zhu Q."/>
            <person name="Bennetzen J.L."/>
            <person name="Dawe R.K."/>
            <person name="Jiang J."/>
            <person name="Jiang N."/>
            <person name="Presting G.G."/>
            <person name="Wessler S.R."/>
            <person name="Aluru S."/>
            <person name="Martienssen R.A."/>
            <person name="Clifton S.W."/>
            <person name="McCombie W.R."/>
            <person name="Wing R.A."/>
            <person name="Wilson R.K."/>
        </authorList>
    </citation>
    <scope>NUCLEOTIDE SEQUENCE [LARGE SCALE GENOMIC DNA]</scope>
    <source>
        <strain evidence="3">cv. B73</strain>
    </source>
</reference>
<accession>A0A804UJH7</accession>
<organism evidence="2 3">
    <name type="scientific">Zea mays</name>
    <name type="common">Maize</name>
    <dbReference type="NCBI Taxonomy" id="4577"/>
    <lineage>
        <taxon>Eukaryota</taxon>
        <taxon>Viridiplantae</taxon>
        <taxon>Streptophyta</taxon>
        <taxon>Embryophyta</taxon>
        <taxon>Tracheophyta</taxon>
        <taxon>Spermatophyta</taxon>
        <taxon>Magnoliopsida</taxon>
        <taxon>Liliopsida</taxon>
        <taxon>Poales</taxon>
        <taxon>Poaceae</taxon>
        <taxon>PACMAD clade</taxon>
        <taxon>Panicoideae</taxon>
        <taxon>Andropogonodae</taxon>
        <taxon>Andropogoneae</taxon>
        <taxon>Tripsacinae</taxon>
        <taxon>Zea</taxon>
    </lineage>
</organism>
<evidence type="ECO:0007829" key="4">
    <source>
        <dbReference type="PeptideAtlas" id="A0A804UJH7"/>
    </source>
</evidence>
<name>A0A804UJH7_MAIZE</name>
<keyword evidence="4" id="KW-1267">Proteomics identification</keyword>
<dbReference type="InterPro" id="IPR009943">
    <property type="entry name" value="DUF1475"/>
</dbReference>
<dbReference type="Proteomes" id="UP000007305">
    <property type="component" value="Chromosome 9"/>
</dbReference>
<dbReference type="PANTHER" id="PTHR36318:SF3">
    <property type="entry name" value="OS06G0581300 PROTEIN"/>
    <property type="match status" value="1"/>
</dbReference>